<dbReference type="InterPro" id="IPR032675">
    <property type="entry name" value="LRR_dom_sf"/>
</dbReference>
<keyword evidence="3" id="KW-1185">Reference proteome</keyword>
<dbReference type="Proteomes" id="UP000886998">
    <property type="component" value="Unassembled WGS sequence"/>
</dbReference>
<dbReference type="EMBL" id="BMAV01007067">
    <property type="protein sequence ID" value="GFY49521.1"/>
    <property type="molecule type" value="Genomic_DNA"/>
</dbReference>
<evidence type="ECO:0000313" key="2">
    <source>
        <dbReference type="EMBL" id="GFY49521.1"/>
    </source>
</evidence>
<dbReference type="InterPro" id="IPR026906">
    <property type="entry name" value="LRR_5"/>
</dbReference>
<sequence>MIWLMDVHITRGVQWTLFKNLSKLEDLELMQTDATSLGTDFRNNVSPKLTKLFMVCTKTVKLEKNAFANLKSLSVLQIRNSTIKILKRIYLNYVLGDDCPPAKLILPCICEVFIQPTIFCLNIEKPEFISDMVDKTGGMKFRRFLLADSSFTYLPTSALISEKFEILAVYNSTFVSLFDKPPSIKNSLSEMWLMDVHIARGIEWNLFKNLNKLDDLKLFHTEVITLEKDFETNVSPKLTSLFMIKTNTAKLGKSVFANLKSLSELHIRNSTIKILKRSMFAKPAAIQSFNFESNQIEFLPDDIFSDMPHLREVVLSNNKISILKEAPFTAVLKIVQILVLE</sequence>
<dbReference type="SUPFAM" id="SSF52058">
    <property type="entry name" value="L domain-like"/>
    <property type="match status" value="1"/>
</dbReference>
<reference evidence="2" key="1">
    <citation type="submission" date="2020-08" db="EMBL/GenBank/DDBJ databases">
        <title>Multicomponent nature underlies the extraordinary mechanical properties of spider dragline silk.</title>
        <authorList>
            <person name="Kono N."/>
            <person name="Nakamura H."/>
            <person name="Mori M."/>
            <person name="Yoshida Y."/>
            <person name="Ohtoshi R."/>
            <person name="Malay A.D."/>
            <person name="Moran D.A.P."/>
            <person name="Tomita M."/>
            <person name="Numata K."/>
            <person name="Arakawa K."/>
        </authorList>
    </citation>
    <scope>NUCLEOTIDE SEQUENCE</scope>
</reference>
<dbReference type="Gene3D" id="3.80.10.10">
    <property type="entry name" value="Ribonuclease Inhibitor"/>
    <property type="match status" value="2"/>
</dbReference>
<gene>
    <name evidence="2" type="primary">AVEN_131899_1</name>
    <name evidence="2" type="ORF">TNIN_156151</name>
</gene>
<dbReference type="InterPro" id="IPR050328">
    <property type="entry name" value="Dev_Immune_Receptor"/>
</dbReference>
<keyword evidence="1" id="KW-0732">Signal</keyword>
<dbReference type="PANTHER" id="PTHR24373">
    <property type="entry name" value="SLIT RELATED LEUCINE-RICH REPEAT NEURONAL PROTEIN"/>
    <property type="match status" value="1"/>
</dbReference>
<name>A0A8X6XAZ9_9ARAC</name>
<proteinExistence type="predicted"/>
<dbReference type="AlphaFoldDB" id="A0A8X6XAZ9"/>
<protein>
    <submittedName>
        <fullName evidence="2">Uncharacterized protein</fullName>
    </submittedName>
</protein>
<dbReference type="OrthoDB" id="6407938at2759"/>
<dbReference type="PANTHER" id="PTHR24373:SF275">
    <property type="entry name" value="TIR DOMAIN-CONTAINING PROTEIN"/>
    <property type="match status" value="1"/>
</dbReference>
<dbReference type="Pfam" id="PF13306">
    <property type="entry name" value="LRR_5"/>
    <property type="match status" value="2"/>
</dbReference>
<accession>A0A8X6XAZ9</accession>
<evidence type="ECO:0000313" key="3">
    <source>
        <dbReference type="Proteomes" id="UP000886998"/>
    </source>
</evidence>
<evidence type="ECO:0000256" key="1">
    <source>
        <dbReference type="ARBA" id="ARBA00022729"/>
    </source>
</evidence>
<feature type="non-terminal residue" evidence="2">
    <location>
        <position position="1"/>
    </location>
</feature>
<organism evidence="2 3">
    <name type="scientific">Trichonephila inaurata madagascariensis</name>
    <dbReference type="NCBI Taxonomy" id="2747483"/>
    <lineage>
        <taxon>Eukaryota</taxon>
        <taxon>Metazoa</taxon>
        <taxon>Ecdysozoa</taxon>
        <taxon>Arthropoda</taxon>
        <taxon>Chelicerata</taxon>
        <taxon>Arachnida</taxon>
        <taxon>Araneae</taxon>
        <taxon>Araneomorphae</taxon>
        <taxon>Entelegynae</taxon>
        <taxon>Araneoidea</taxon>
        <taxon>Nephilidae</taxon>
        <taxon>Trichonephila</taxon>
        <taxon>Trichonephila inaurata</taxon>
    </lineage>
</organism>
<comment type="caution">
    <text evidence="2">The sequence shown here is derived from an EMBL/GenBank/DDBJ whole genome shotgun (WGS) entry which is preliminary data.</text>
</comment>